<protein>
    <submittedName>
        <fullName evidence="1">Uncharacterized protein</fullName>
    </submittedName>
</protein>
<evidence type="ECO:0000313" key="2">
    <source>
        <dbReference type="Proteomes" id="UP001371391"/>
    </source>
</evidence>
<keyword evidence="2" id="KW-1185">Reference proteome</keyword>
<dbReference type="Proteomes" id="UP001371391">
    <property type="component" value="Unassembled WGS sequence"/>
</dbReference>
<reference evidence="1 2" key="1">
    <citation type="submission" date="2024-02" db="EMBL/GenBank/DDBJ databases">
        <title>Bacteria isolated from the canopy kelp, Nereocystis luetkeana.</title>
        <authorList>
            <person name="Pfister C.A."/>
            <person name="Younker I.T."/>
            <person name="Light S.H."/>
        </authorList>
    </citation>
    <scope>NUCLEOTIDE SEQUENCE [LARGE SCALE GENOMIC DNA]</scope>
    <source>
        <strain evidence="1 2">TI.1.03</strain>
    </source>
</reference>
<accession>A0ABU9H1L7</accession>
<proteinExistence type="predicted"/>
<evidence type="ECO:0000313" key="1">
    <source>
        <dbReference type="EMBL" id="MEL0655787.1"/>
    </source>
</evidence>
<dbReference type="EMBL" id="JBAKAW010000010">
    <property type="protein sequence ID" value="MEL0655787.1"/>
    <property type="molecule type" value="Genomic_DNA"/>
</dbReference>
<comment type="caution">
    <text evidence="1">The sequence shown here is derived from an EMBL/GenBank/DDBJ whole genome shotgun (WGS) entry which is preliminary data.</text>
</comment>
<organism evidence="1 2">
    <name type="scientific">Pseudoalteromonas issachenkonii</name>
    <dbReference type="NCBI Taxonomy" id="152297"/>
    <lineage>
        <taxon>Bacteria</taxon>
        <taxon>Pseudomonadati</taxon>
        <taxon>Pseudomonadota</taxon>
        <taxon>Gammaproteobacteria</taxon>
        <taxon>Alteromonadales</taxon>
        <taxon>Pseudoalteromonadaceae</taxon>
        <taxon>Pseudoalteromonas</taxon>
    </lineage>
</organism>
<name>A0ABU9H1L7_9GAMM</name>
<sequence length="114" mass="12768">MPLLVVMFICLVMAVCITGVAIVRGQNTIGVETFLKHKIKHHMPQGAVKQEEDYCAAYSIVMDLGATIEQPDNWDKIESISVGHKRVTNFRNQALKKPTDIPIVQERPALKLVK</sequence>
<gene>
    <name evidence="1" type="ORF">V6257_12140</name>
</gene>
<dbReference type="RefSeq" id="WP_341602972.1">
    <property type="nucleotide sequence ID" value="NZ_JBAKAW010000010.1"/>
</dbReference>